<proteinExistence type="predicted"/>
<dbReference type="Pfam" id="PF13689">
    <property type="entry name" value="DUF4154"/>
    <property type="match status" value="1"/>
</dbReference>
<protein>
    <recommendedName>
        <fullName evidence="4">YfiR family protein</fullName>
    </recommendedName>
</protein>
<feature type="signal peptide" evidence="1">
    <location>
        <begin position="1"/>
        <end position="22"/>
    </location>
</feature>
<dbReference type="RefSeq" id="WP_232594236.1">
    <property type="nucleotide sequence ID" value="NZ_BSPD01000033.1"/>
</dbReference>
<dbReference type="Proteomes" id="UP001156870">
    <property type="component" value="Unassembled WGS sequence"/>
</dbReference>
<feature type="chain" id="PRO_5041216292" description="YfiR family protein" evidence="1">
    <location>
        <begin position="23"/>
        <end position="186"/>
    </location>
</feature>
<dbReference type="InterPro" id="IPR025293">
    <property type="entry name" value="YfiR/HmsC-like"/>
</dbReference>
<reference evidence="2 3" key="1">
    <citation type="journal article" date="2014" name="Int. J. Syst. Evol. Microbiol.">
        <title>Complete genome sequence of Corynebacterium casei LMG S-19264T (=DSM 44701T), isolated from a smear-ripened cheese.</title>
        <authorList>
            <consortium name="US DOE Joint Genome Institute (JGI-PGF)"/>
            <person name="Walter F."/>
            <person name="Albersmeier A."/>
            <person name="Kalinowski J."/>
            <person name="Ruckert C."/>
        </authorList>
    </citation>
    <scope>NUCLEOTIDE SEQUENCE [LARGE SCALE GENOMIC DNA]</scope>
    <source>
        <strain evidence="2 3">NBRC 110095</strain>
    </source>
</reference>
<sequence length="186" mass="21024">MSPLKTWLVMFFFCVFCGNTWADIQQEKALQAKAIFIYNFANFVEWPDDAFLSTNSPLKVCLYGSVPFGIFLDAVNGTLIGQRQLMVVRTANIETLEDGCQILFVGQDKRAQLPDFWSNIKYVYVLSVGEQEGFVDNGGVINILRTTDRVQFQINISNALEQGLFLSSDLLSLAREVKRNTTKNTE</sequence>
<dbReference type="EMBL" id="BSPD01000033">
    <property type="protein sequence ID" value="GLS25674.1"/>
    <property type="molecule type" value="Genomic_DNA"/>
</dbReference>
<evidence type="ECO:0000313" key="2">
    <source>
        <dbReference type="EMBL" id="GLS25674.1"/>
    </source>
</evidence>
<accession>A0AA37T4P1</accession>
<evidence type="ECO:0008006" key="4">
    <source>
        <dbReference type="Google" id="ProtNLM"/>
    </source>
</evidence>
<name>A0AA37T4P1_9GAMM</name>
<comment type="caution">
    <text evidence="2">The sequence shown here is derived from an EMBL/GenBank/DDBJ whole genome shotgun (WGS) entry which is preliminary data.</text>
</comment>
<organism evidence="2 3">
    <name type="scientific">Marinibactrum halimedae</name>
    <dbReference type="NCBI Taxonomy" id="1444977"/>
    <lineage>
        <taxon>Bacteria</taxon>
        <taxon>Pseudomonadati</taxon>
        <taxon>Pseudomonadota</taxon>
        <taxon>Gammaproteobacteria</taxon>
        <taxon>Cellvibrionales</taxon>
        <taxon>Cellvibrionaceae</taxon>
        <taxon>Marinibactrum</taxon>
    </lineage>
</organism>
<evidence type="ECO:0000313" key="3">
    <source>
        <dbReference type="Proteomes" id="UP001156870"/>
    </source>
</evidence>
<dbReference type="AlphaFoldDB" id="A0AA37T4P1"/>
<keyword evidence="3" id="KW-1185">Reference proteome</keyword>
<evidence type="ECO:0000256" key="1">
    <source>
        <dbReference type="SAM" id="SignalP"/>
    </source>
</evidence>
<keyword evidence="1" id="KW-0732">Signal</keyword>
<gene>
    <name evidence="2" type="ORF">GCM10007877_13880</name>
</gene>